<dbReference type="EMBL" id="JAPHEG010000005">
    <property type="protein sequence ID" value="MDF2953966.1"/>
    <property type="molecule type" value="Genomic_DNA"/>
</dbReference>
<reference evidence="4" key="1">
    <citation type="submission" date="2022-11" db="EMBL/GenBank/DDBJ databases">
        <title>Candidatus Alkanophaga archaea from heated hydrothermal vent sediment oxidize petroleum alkanes.</title>
        <authorList>
            <person name="Zehnle H."/>
            <person name="Laso-Perez R."/>
            <person name="Lipp J."/>
            <person name="Teske A."/>
            <person name="Wegener G."/>
        </authorList>
    </citation>
    <scope>NUCLEOTIDE SEQUENCE</scope>
    <source>
        <strain evidence="4">MCA70</strain>
    </source>
</reference>
<dbReference type="Gene3D" id="3.40.50.2300">
    <property type="match status" value="1"/>
</dbReference>
<dbReference type="AlphaFoldDB" id="A0AAE3TEY9"/>
<feature type="domain" description="Response regulatory" evidence="3">
    <location>
        <begin position="4"/>
        <end position="121"/>
    </location>
</feature>
<name>A0AAE3TEY9_9BACT</name>
<evidence type="ECO:0000313" key="5">
    <source>
        <dbReference type="Proteomes" id="UP001144110"/>
    </source>
</evidence>
<comment type="caution">
    <text evidence="4">The sequence shown here is derived from an EMBL/GenBank/DDBJ whole genome shotgun (WGS) entry which is preliminary data.</text>
</comment>
<dbReference type="InterPro" id="IPR001789">
    <property type="entry name" value="Sig_transdc_resp-reg_receiver"/>
</dbReference>
<dbReference type="InterPro" id="IPR050595">
    <property type="entry name" value="Bact_response_regulator"/>
</dbReference>
<accession>A0AAE3TEY9</accession>
<gene>
    <name evidence="4" type="ORF">OD816_001211</name>
</gene>
<dbReference type="InterPro" id="IPR011006">
    <property type="entry name" value="CheY-like_superfamily"/>
</dbReference>
<evidence type="ECO:0000313" key="4">
    <source>
        <dbReference type="EMBL" id="MDF2953966.1"/>
    </source>
</evidence>
<dbReference type="GO" id="GO:0000160">
    <property type="term" value="P:phosphorelay signal transduction system"/>
    <property type="evidence" value="ECO:0007669"/>
    <property type="project" value="InterPro"/>
</dbReference>
<evidence type="ECO:0000256" key="2">
    <source>
        <dbReference type="PROSITE-ProRule" id="PRU00169"/>
    </source>
</evidence>
<dbReference type="Proteomes" id="UP001144110">
    <property type="component" value="Unassembled WGS sequence"/>
</dbReference>
<protein>
    <submittedName>
        <fullName evidence="4">CheY-like RECdomain</fullName>
    </submittedName>
</protein>
<evidence type="ECO:0000259" key="3">
    <source>
        <dbReference type="PROSITE" id="PS50110"/>
    </source>
</evidence>
<dbReference type="PANTHER" id="PTHR44591:SF25">
    <property type="entry name" value="CHEMOTAXIS TWO-COMPONENT RESPONSE REGULATOR"/>
    <property type="match status" value="1"/>
</dbReference>
<proteinExistence type="predicted"/>
<dbReference type="PROSITE" id="PS50110">
    <property type="entry name" value="RESPONSE_REGULATORY"/>
    <property type="match status" value="1"/>
</dbReference>
<evidence type="ECO:0000256" key="1">
    <source>
        <dbReference type="ARBA" id="ARBA00022553"/>
    </source>
</evidence>
<dbReference type="Pfam" id="PF00072">
    <property type="entry name" value="Response_reg"/>
    <property type="match status" value="1"/>
</dbReference>
<organism evidence="4 5">
    <name type="scientific">Candidatus Thermodesulfobacterium syntrophicum</name>
    <dbReference type="NCBI Taxonomy" id="3060442"/>
    <lineage>
        <taxon>Bacteria</taxon>
        <taxon>Pseudomonadati</taxon>
        <taxon>Thermodesulfobacteriota</taxon>
        <taxon>Thermodesulfobacteria</taxon>
        <taxon>Thermodesulfobacteriales</taxon>
        <taxon>Thermodesulfobacteriaceae</taxon>
        <taxon>Thermodesulfobacterium</taxon>
    </lineage>
</organism>
<sequence length="122" mass="13323">MGKKILIVDDAASMRGLVAMTLKKSGYEVVEASDGKDALTKLSSVGKVDLIITDLNMPNMDGIELIKTLKADMKYRFIPVIMLTTESQEAKKEEGRKAGAKAWIVKPFKPDVLVSVVKKIIG</sequence>
<dbReference type="SUPFAM" id="SSF52172">
    <property type="entry name" value="CheY-like"/>
    <property type="match status" value="1"/>
</dbReference>
<feature type="modified residue" description="4-aspartylphosphate" evidence="2">
    <location>
        <position position="54"/>
    </location>
</feature>
<dbReference type="PANTHER" id="PTHR44591">
    <property type="entry name" value="STRESS RESPONSE REGULATOR PROTEIN 1"/>
    <property type="match status" value="1"/>
</dbReference>
<dbReference type="SMART" id="SM00448">
    <property type="entry name" value="REC"/>
    <property type="match status" value="1"/>
</dbReference>
<keyword evidence="1 2" id="KW-0597">Phosphoprotein</keyword>